<accession>A0ABN8GUG1</accession>
<name>A0ABN8GUG1_9BACL</name>
<evidence type="ECO:0008006" key="5">
    <source>
        <dbReference type="Google" id="ProtNLM"/>
    </source>
</evidence>
<evidence type="ECO:0000313" key="4">
    <source>
        <dbReference type="Proteomes" id="UP000838686"/>
    </source>
</evidence>
<reference evidence="3" key="1">
    <citation type="submission" date="2022-01" db="EMBL/GenBank/DDBJ databases">
        <authorList>
            <person name="Criscuolo A."/>
        </authorList>
    </citation>
    <scope>NUCLEOTIDE SEQUENCE</scope>
    <source>
        <strain evidence="3">CIP111893</strain>
    </source>
</reference>
<dbReference type="EMBL" id="CAKMMF010000031">
    <property type="protein sequence ID" value="CAH1218627.1"/>
    <property type="molecule type" value="Genomic_DNA"/>
</dbReference>
<feature type="region of interest" description="Disordered" evidence="1">
    <location>
        <begin position="23"/>
        <end position="49"/>
    </location>
</feature>
<feature type="signal peptide" evidence="2">
    <location>
        <begin position="1"/>
        <end position="21"/>
    </location>
</feature>
<dbReference type="RefSeq" id="WP_236344918.1">
    <property type="nucleotide sequence ID" value="NZ_CAKMMF010000031.1"/>
</dbReference>
<proteinExistence type="predicted"/>
<feature type="compositionally biased region" description="Gly residues" evidence="1">
    <location>
        <begin position="26"/>
        <end position="35"/>
    </location>
</feature>
<dbReference type="Proteomes" id="UP000838686">
    <property type="component" value="Unassembled WGS sequence"/>
</dbReference>
<organism evidence="3 4">
    <name type="scientific">Paenibacillus plantiphilus</name>
    <dbReference type="NCBI Taxonomy" id="2905650"/>
    <lineage>
        <taxon>Bacteria</taxon>
        <taxon>Bacillati</taxon>
        <taxon>Bacillota</taxon>
        <taxon>Bacilli</taxon>
        <taxon>Bacillales</taxon>
        <taxon>Paenibacillaceae</taxon>
        <taxon>Paenibacillus</taxon>
    </lineage>
</organism>
<keyword evidence="2" id="KW-0732">Signal</keyword>
<keyword evidence="4" id="KW-1185">Reference proteome</keyword>
<feature type="compositionally biased region" description="Basic and acidic residues" evidence="1">
    <location>
        <begin position="36"/>
        <end position="49"/>
    </location>
</feature>
<evidence type="ECO:0000256" key="2">
    <source>
        <dbReference type="SAM" id="SignalP"/>
    </source>
</evidence>
<protein>
    <recommendedName>
        <fullName evidence="5">DUF4363 domain-containing protein</fullName>
    </recommendedName>
</protein>
<feature type="chain" id="PRO_5046380181" description="DUF4363 domain-containing protein" evidence="2">
    <location>
        <begin position="22"/>
        <end position="151"/>
    </location>
</feature>
<comment type="caution">
    <text evidence="3">The sequence shown here is derived from an EMBL/GenBank/DDBJ whole genome shotgun (WGS) entry which is preliminary data.</text>
</comment>
<dbReference type="PROSITE" id="PS51257">
    <property type="entry name" value="PROKAR_LIPOPROTEIN"/>
    <property type="match status" value="1"/>
</dbReference>
<sequence>MRGWQVTLAIFLLFAMIGCSSSPDSTGGGNAGSDGGGKEDRQQAVAPKKMEVADLSTGISMLSTLTKDFKQAVEADDEGQRKELVAQIAGVWEEIKADLEAQSGDTYPAVAQEMTAFLDSASGEAIDRELVIQQDYQLYQRFRDLGKALKE</sequence>
<gene>
    <name evidence="3" type="ORF">PAECIP111893_04458</name>
</gene>
<evidence type="ECO:0000256" key="1">
    <source>
        <dbReference type="SAM" id="MobiDB-lite"/>
    </source>
</evidence>
<evidence type="ECO:0000313" key="3">
    <source>
        <dbReference type="EMBL" id="CAH1218627.1"/>
    </source>
</evidence>